<dbReference type="AlphaFoldDB" id="A0AB39HMR5"/>
<gene>
    <name evidence="1" type="ORF">AB4Y30_11790</name>
</gene>
<dbReference type="EMBL" id="CP162599">
    <property type="protein sequence ID" value="XDK31703.1"/>
    <property type="molecule type" value="Genomic_DNA"/>
</dbReference>
<dbReference type="GO" id="GO:0016787">
    <property type="term" value="F:hydrolase activity"/>
    <property type="evidence" value="ECO:0007669"/>
    <property type="project" value="UniProtKB-KW"/>
</dbReference>
<evidence type="ECO:0000313" key="1">
    <source>
        <dbReference type="EMBL" id="XDK31703.1"/>
    </source>
</evidence>
<protein>
    <submittedName>
        <fullName evidence="1">Hydrolase</fullName>
    </submittedName>
</protein>
<name>A0AB39HMR5_9BACI</name>
<proteinExistence type="predicted"/>
<dbReference type="RefSeq" id="WP_368652429.1">
    <property type="nucleotide sequence ID" value="NZ_CP162599.1"/>
</dbReference>
<reference evidence="1" key="1">
    <citation type="submission" date="2024-07" db="EMBL/GenBank/DDBJ databases">
        <title>Halotolerant mesophilic bacterium Ornithinibacillus sp. 4-3, sp. nov., isolated from soil.</title>
        <authorList>
            <person name="Sidarenka A.V."/>
            <person name="Guliayeva D.E."/>
            <person name="Leanovich S.I."/>
            <person name="Hileuskaya K.S."/>
            <person name="Akhremchuk A.E."/>
            <person name="Sikolenko M.A."/>
            <person name="Valentovich L.N."/>
        </authorList>
    </citation>
    <scope>NUCLEOTIDE SEQUENCE</scope>
    <source>
        <strain evidence="1">4-3</strain>
    </source>
</reference>
<accession>A0AB39HMR5</accession>
<sequence length="107" mass="12408">MDRQKYYVNMTKYEISASKYGEDHAFVIYATEGDISLLRAKLDKMNGADMQTYIRAHIPFKPYHEDSANDLHDESFTEAYQMIYQLGDETTKEEIRSLGVLGDARLE</sequence>
<organism evidence="1">
    <name type="scientific">Ornithinibacillus sp. 4-3</name>
    <dbReference type="NCBI Taxonomy" id="3231488"/>
    <lineage>
        <taxon>Bacteria</taxon>
        <taxon>Bacillati</taxon>
        <taxon>Bacillota</taxon>
        <taxon>Bacilli</taxon>
        <taxon>Bacillales</taxon>
        <taxon>Bacillaceae</taxon>
        <taxon>Ornithinibacillus</taxon>
    </lineage>
</organism>
<keyword evidence="1" id="KW-0378">Hydrolase</keyword>